<evidence type="ECO:0000313" key="2">
    <source>
        <dbReference type="Proteomes" id="UP001140091"/>
    </source>
</evidence>
<dbReference type="Proteomes" id="UP001140091">
    <property type="component" value="Unassembled WGS sequence"/>
</dbReference>
<comment type="caution">
    <text evidence="1">The sequence shown here is derived from an EMBL/GenBank/DDBJ whole genome shotgun (WGS) entry which is preliminary data.</text>
</comment>
<reference evidence="1" key="1">
    <citation type="submission" date="2022-06" db="EMBL/GenBank/DDBJ databases">
        <title>Genome Sequence of Candolleomyces eurysporus.</title>
        <authorList>
            <person name="Buettner E."/>
        </authorList>
    </citation>
    <scope>NUCLEOTIDE SEQUENCE</scope>
    <source>
        <strain evidence="1">VTCC 930004</strain>
    </source>
</reference>
<dbReference type="EMBL" id="JANBPK010000859">
    <property type="protein sequence ID" value="KAJ2929782.1"/>
    <property type="molecule type" value="Genomic_DNA"/>
</dbReference>
<accession>A0A9W8MH72</accession>
<organism evidence="1 2">
    <name type="scientific">Candolleomyces eurysporus</name>
    <dbReference type="NCBI Taxonomy" id="2828524"/>
    <lineage>
        <taxon>Eukaryota</taxon>
        <taxon>Fungi</taxon>
        <taxon>Dikarya</taxon>
        <taxon>Basidiomycota</taxon>
        <taxon>Agaricomycotina</taxon>
        <taxon>Agaricomycetes</taxon>
        <taxon>Agaricomycetidae</taxon>
        <taxon>Agaricales</taxon>
        <taxon>Agaricineae</taxon>
        <taxon>Psathyrellaceae</taxon>
        <taxon>Candolleomyces</taxon>
    </lineage>
</organism>
<protein>
    <submittedName>
        <fullName evidence="1">Uncharacterized protein</fullName>
    </submittedName>
</protein>
<name>A0A9W8MH72_9AGAR</name>
<keyword evidence="2" id="KW-1185">Reference proteome</keyword>
<dbReference type="AlphaFoldDB" id="A0A9W8MH72"/>
<evidence type="ECO:0000313" key="1">
    <source>
        <dbReference type="EMBL" id="KAJ2929782.1"/>
    </source>
</evidence>
<proteinExistence type="predicted"/>
<dbReference type="OrthoDB" id="2963168at2759"/>
<sequence length="87" mass="9631">MALRRRMQAMAGSSRDWLPDIPPGRRPIDLIIDFLAHTQSQITRDTGAVVALNTAEIRLTVPAAWVAKGCEIFTCFNVKDLAILPLD</sequence>
<feature type="non-terminal residue" evidence="1">
    <location>
        <position position="1"/>
    </location>
</feature>
<gene>
    <name evidence="1" type="ORF">H1R20_g7345</name>
</gene>